<evidence type="ECO:0000313" key="2">
    <source>
        <dbReference type="EMBL" id="MCL1107673.1"/>
    </source>
</evidence>
<accession>A0A9X1Z8C4</accession>
<organism evidence="2 3">
    <name type="scientific">Shewanella algicola</name>
    <dbReference type="NCBI Taxonomy" id="640633"/>
    <lineage>
        <taxon>Bacteria</taxon>
        <taxon>Pseudomonadati</taxon>
        <taxon>Pseudomonadota</taxon>
        <taxon>Gammaproteobacteria</taxon>
        <taxon>Alteromonadales</taxon>
        <taxon>Shewanellaceae</taxon>
        <taxon>Shewanella</taxon>
    </lineage>
</organism>
<dbReference type="Proteomes" id="UP001139408">
    <property type="component" value="Unassembled WGS sequence"/>
</dbReference>
<evidence type="ECO:0000313" key="3">
    <source>
        <dbReference type="Proteomes" id="UP001139408"/>
    </source>
</evidence>
<dbReference type="EMBL" id="JAKILJ010000077">
    <property type="protein sequence ID" value="MCL1107673.1"/>
    <property type="molecule type" value="Genomic_DNA"/>
</dbReference>
<dbReference type="RefSeq" id="WP_188927109.1">
    <property type="nucleotide sequence ID" value="NZ_BMQI01000079.1"/>
</dbReference>
<keyword evidence="1" id="KW-0812">Transmembrane</keyword>
<keyword evidence="3" id="KW-1185">Reference proteome</keyword>
<gene>
    <name evidence="2" type="ORF">L2749_20945</name>
</gene>
<reference evidence="2" key="1">
    <citation type="submission" date="2022-01" db="EMBL/GenBank/DDBJ databases">
        <title>Whole genome-based taxonomy of the Shewanellaceae.</title>
        <authorList>
            <person name="Martin-Rodriguez A.J."/>
        </authorList>
    </citation>
    <scope>NUCLEOTIDE SEQUENCE</scope>
    <source>
        <strain evidence="2">DSM 23803</strain>
    </source>
</reference>
<keyword evidence="1" id="KW-0472">Membrane</keyword>
<dbReference type="AlphaFoldDB" id="A0A9X1Z8C4"/>
<name>A0A9X1Z8C4_9GAMM</name>
<keyword evidence="1" id="KW-1133">Transmembrane helix</keyword>
<protein>
    <submittedName>
        <fullName evidence="2">Uncharacterized protein</fullName>
    </submittedName>
</protein>
<comment type="caution">
    <text evidence="2">The sequence shown here is derived from an EMBL/GenBank/DDBJ whole genome shotgun (WGS) entry which is preliminary data.</text>
</comment>
<feature type="transmembrane region" description="Helical" evidence="1">
    <location>
        <begin position="20"/>
        <end position="38"/>
    </location>
</feature>
<proteinExistence type="predicted"/>
<sequence length="121" mass="14240">MDLSFDPDLSMFVEERKFLFFLFLVVFSVFVYSFYFVVSKLVDVTLMENGLVKVDGEFFERKDVRFNCEIIIFNLSVASINVGENKKYFVPKGAFSKIPMMIVKKAKNKRIKIFEEFVVEK</sequence>
<evidence type="ECO:0000256" key="1">
    <source>
        <dbReference type="SAM" id="Phobius"/>
    </source>
</evidence>